<name>A0A0V8J2I0_9BACL</name>
<accession>A0A0V8J2I0</accession>
<dbReference type="AlphaFoldDB" id="A0A0V8J2I0"/>
<keyword evidence="2" id="KW-1185">Reference proteome</keyword>
<dbReference type="Proteomes" id="UP000054099">
    <property type="component" value="Unassembled WGS sequence"/>
</dbReference>
<comment type="caution">
    <text evidence="1">The sequence shown here is derived from an EMBL/GenBank/DDBJ whole genome shotgun (WGS) entry which is preliminary data.</text>
</comment>
<protein>
    <submittedName>
        <fullName evidence="1">Uncharacterized protein</fullName>
    </submittedName>
</protein>
<gene>
    <name evidence="1" type="ORF">AS030_19840</name>
</gene>
<evidence type="ECO:0000313" key="1">
    <source>
        <dbReference type="EMBL" id="KSU81261.1"/>
    </source>
</evidence>
<sequence>MLFSPMVVNMLGFKVNTMDRSATLGFGPVQQLDLFSSNKINQGFGEDNGDLTVVNLPIIWVADQDVIDSNSVKNSVL</sequence>
<organism evidence="1 2">
    <name type="scientific">Fictibacillus enclensis</name>
    <dbReference type="NCBI Taxonomy" id="1017270"/>
    <lineage>
        <taxon>Bacteria</taxon>
        <taxon>Bacillati</taxon>
        <taxon>Bacillota</taxon>
        <taxon>Bacilli</taxon>
        <taxon>Bacillales</taxon>
        <taxon>Fictibacillaceae</taxon>
        <taxon>Fictibacillus</taxon>
    </lineage>
</organism>
<dbReference type="OrthoDB" id="2680365at2"/>
<reference evidence="1 2" key="1">
    <citation type="journal article" date="2014" name="Antonie Van Leeuwenhoek">
        <title>Fictibacillus enclensis sp. nov., isolated from marine sediment.</title>
        <authorList>
            <person name="Dastager S.G."/>
            <person name="Mawlankar R."/>
            <person name="Srinivasan K."/>
            <person name="Tang S.K."/>
            <person name="Lee J.C."/>
            <person name="Ramana V.V."/>
            <person name="Shouche Y.S."/>
        </authorList>
    </citation>
    <scope>NUCLEOTIDE SEQUENCE [LARGE SCALE GENOMIC DNA]</scope>
    <source>
        <strain evidence="1 2">NIO-1003</strain>
    </source>
</reference>
<evidence type="ECO:0000313" key="2">
    <source>
        <dbReference type="Proteomes" id="UP000054099"/>
    </source>
</evidence>
<dbReference type="RefSeq" id="WP_061975071.1">
    <property type="nucleotide sequence ID" value="NZ_FMAV01000004.1"/>
</dbReference>
<dbReference type="EMBL" id="LNQN01000006">
    <property type="protein sequence ID" value="KSU81261.1"/>
    <property type="molecule type" value="Genomic_DNA"/>
</dbReference>
<proteinExistence type="predicted"/>